<dbReference type="Pfam" id="PF00076">
    <property type="entry name" value="RRM_1"/>
    <property type="match status" value="1"/>
</dbReference>
<organism evidence="5 6">
    <name type="scientific">Microthyrium microscopicum</name>
    <dbReference type="NCBI Taxonomy" id="703497"/>
    <lineage>
        <taxon>Eukaryota</taxon>
        <taxon>Fungi</taxon>
        <taxon>Dikarya</taxon>
        <taxon>Ascomycota</taxon>
        <taxon>Pezizomycotina</taxon>
        <taxon>Dothideomycetes</taxon>
        <taxon>Dothideomycetes incertae sedis</taxon>
        <taxon>Microthyriales</taxon>
        <taxon>Microthyriaceae</taxon>
        <taxon>Microthyrium</taxon>
    </lineage>
</organism>
<dbReference type="GO" id="GO:0005737">
    <property type="term" value="C:cytoplasm"/>
    <property type="evidence" value="ECO:0007669"/>
    <property type="project" value="TreeGrafter"/>
</dbReference>
<dbReference type="PROSITE" id="PS50102">
    <property type="entry name" value="RRM"/>
    <property type="match status" value="2"/>
</dbReference>
<gene>
    <name evidence="5" type="ORF">BT63DRAFT_455042</name>
</gene>
<evidence type="ECO:0000313" key="5">
    <source>
        <dbReference type="EMBL" id="KAF2669067.1"/>
    </source>
</evidence>
<keyword evidence="1 2" id="KW-0694">RNA-binding</keyword>
<dbReference type="EMBL" id="MU004235">
    <property type="protein sequence ID" value="KAF2669067.1"/>
    <property type="molecule type" value="Genomic_DNA"/>
</dbReference>
<dbReference type="InterPro" id="IPR035979">
    <property type="entry name" value="RBD_domain_sf"/>
</dbReference>
<dbReference type="CDD" id="cd00590">
    <property type="entry name" value="RRM_SF"/>
    <property type="match status" value="1"/>
</dbReference>
<reference evidence="5" key="1">
    <citation type="journal article" date="2020" name="Stud. Mycol.">
        <title>101 Dothideomycetes genomes: a test case for predicting lifestyles and emergence of pathogens.</title>
        <authorList>
            <person name="Haridas S."/>
            <person name="Albert R."/>
            <person name="Binder M."/>
            <person name="Bloem J."/>
            <person name="Labutti K."/>
            <person name="Salamov A."/>
            <person name="Andreopoulos B."/>
            <person name="Baker S."/>
            <person name="Barry K."/>
            <person name="Bills G."/>
            <person name="Bluhm B."/>
            <person name="Cannon C."/>
            <person name="Castanera R."/>
            <person name="Culley D."/>
            <person name="Daum C."/>
            <person name="Ezra D."/>
            <person name="Gonzalez J."/>
            <person name="Henrissat B."/>
            <person name="Kuo A."/>
            <person name="Liang C."/>
            <person name="Lipzen A."/>
            <person name="Lutzoni F."/>
            <person name="Magnuson J."/>
            <person name="Mondo S."/>
            <person name="Nolan M."/>
            <person name="Ohm R."/>
            <person name="Pangilinan J."/>
            <person name="Park H.-J."/>
            <person name="Ramirez L."/>
            <person name="Alfaro M."/>
            <person name="Sun H."/>
            <person name="Tritt A."/>
            <person name="Yoshinaga Y."/>
            <person name="Zwiers L.-H."/>
            <person name="Turgeon B."/>
            <person name="Goodwin S."/>
            <person name="Spatafora J."/>
            <person name="Crous P."/>
            <person name="Grigoriev I."/>
        </authorList>
    </citation>
    <scope>NUCLEOTIDE SEQUENCE</scope>
    <source>
        <strain evidence="5">CBS 115976</strain>
    </source>
</reference>
<dbReference type="GO" id="GO:0003729">
    <property type="term" value="F:mRNA binding"/>
    <property type="evidence" value="ECO:0007669"/>
    <property type="project" value="TreeGrafter"/>
</dbReference>
<dbReference type="Proteomes" id="UP000799302">
    <property type="component" value="Unassembled WGS sequence"/>
</dbReference>
<name>A0A6A6UC98_9PEZI</name>
<dbReference type="AlphaFoldDB" id="A0A6A6UC98"/>
<keyword evidence="6" id="KW-1185">Reference proteome</keyword>
<dbReference type="PANTHER" id="PTHR23003">
    <property type="entry name" value="RNA RECOGNITION MOTIF RRM DOMAIN CONTAINING PROTEIN"/>
    <property type="match status" value="1"/>
</dbReference>
<feature type="region of interest" description="Disordered" evidence="3">
    <location>
        <begin position="1"/>
        <end position="21"/>
    </location>
</feature>
<dbReference type="Gene3D" id="3.30.70.330">
    <property type="match status" value="1"/>
</dbReference>
<evidence type="ECO:0000256" key="3">
    <source>
        <dbReference type="SAM" id="MobiDB-lite"/>
    </source>
</evidence>
<accession>A0A6A6UC98</accession>
<evidence type="ECO:0000256" key="2">
    <source>
        <dbReference type="PROSITE-ProRule" id="PRU00176"/>
    </source>
</evidence>
<dbReference type="OrthoDB" id="272703at2759"/>
<dbReference type="SMART" id="SM00360">
    <property type="entry name" value="RRM"/>
    <property type="match status" value="2"/>
</dbReference>
<dbReference type="InterPro" id="IPR012677">
    <property type="entry name" value="Nucleotide-bd_a/b_plait_sf"/>
</dbReference>
<evidence type="ECO:0000256" key="1">
    <source>
        <dbReference type="ARBA" id="ARBA00022884"/>
    </source>
</evidence>
<evidence type="ECO:0000259" key="4">
    <source>
        <dbReference type="PROSITE" id="PS50102"/>
    </source>
</evidence>
<dbReference type="InterPro" id="IPR050374">
    <property type="entry name" value="RRT5_SRSF_SR"/>
</dbReference>
<feature type="domain" description="RRM" evidence="4">
    <location>
        <begin position="80"/>
        <end position="158"/>
    </location>
</feature>
<protein>
    <recommendedName>
        <fullName evidence="4">RRM domain-containing protein</fullName>
    </recommendedName>
</protein>
<dbReference type="InterPro" id="IPR000504">
    <property type="entry name" value="RRM_dom"/>
</dbReference>
<feature type="domain" description="RRM" evidence="4">
    <location>
        <begin position="199"/>
        <end position="291"/>
    </location>
</feature>
<dbReference type="GO" id="GO:0005634">
    <property type="term" value="C:nucleus"/>
    <property type="evidence" value="ECO:0007669"/>
    <property type="project" value="TreeGrafter"/>
</dbReference>
<proteinExistence type="predicted"/>
<dbReference type="SUPFAM" id="SSF54928">
    <property type="entry name" value="RNA-binding domain, RBD"/>
    <property type="match status" value="1"/>
</dbReference>
<evidence type="ECO:0000313" key="6">
    <source>
        <dbReference type="Proteomes" id="UP000799302"/>
    </source>
</evidence>
<sequence length="308" mass="34579">MAKPERPRLTAASPSNSPSTIALDELEGVQETVEDPCFLQLHGSKKIKSQCYGNKSVPRQDNDDFITIPSALQDSHDLPARLCVGNLAAIVRPATLGHFFIESGFKINSVDMYINLTLNNFCHAIVEFKYSTEAERAMNSLHGYVLVGRPMVFQFSEDGHFKASEDDILPSKHPKKEKNNKWAKHCLGFERPEIDDRDRCVLVGDLPTYVPRQFVDAGLRLFFCGCNLEAISDCLFRYAIKGSQPRQSQRRGLYCFVRFRTIQDAGRAVLARNGAQSIWSGARLTVDPIESSIFGVYPTMQANKFISH</sequence>